<evidence type="ECO:0000313" key="3">
    <source>
        <dbReference type="Proteomes" id="UP000656804"/>
    </source>
</evidence>
<protein>
    <submittedName>
        <fullName evidence="2">Nuclear transport factor 2 family protein</fullName>
    </submittedName>
</protein>
<dbReference type="Proteomes" id="UP000656804">
    <property type="component" value="Unassembled WGS sequence"/>
</dbReference>
<name>A0A930Y8M9_9ACTN</name>
<accession>A0A930Y8M9</accession>
<keyword evidence="3" id="KW-1185">Reference proteome</keyword>
<dbReference type="Gene3D" id="3.10.450.50">
    <property type="match status" value="1"/>
</dbReference>
<dbReference type="Pfam" id="PF13577">
    <property type="entry name" value="SnoaL_4"/>
    <property type="match status" value="1"/>
</dbReference>
<dbReference type="RefSeq" id="WP_194504535.1">
    <property type="nucleotide sequence ID" value="NZ_JADIVZ010000010.1"/>
</dbReference>
<comment type="caution">
    <text evidence="2">The sequence shown here is derived from an EMBL/GenBank/DDBJ whole genome shotgun (WGS) entry which is preliminary data.</text>
</comment>
<organism evidence="2 3">
    <name type="scientific">Nocardioides acrostichi</name>
    <dbReference type="NCBI Taxonomy" id="2784339"/>
    <lineage>
        <taxon>Bacteria</taxon>
        <taxon>Bacillati</taxon>
        <taxon>Actinomycetota</taxon>
        <taxon>Actinomycetes</taxon>
        <taxon>Propionibacteriales</taxon>
        <taxon>Nocardioidaceae</taxon>
        <taxon>Nocardioides</taxon>
    </lineage>
</organism>
<gene>
    <name evidence="2" type="ORF">ISG29_16445</name>
</gene>
<dbReference type="EMBL" id="JADIVZ010000010">
    <property type="protein sequence ID" value="MBF4163282.1"/>
    <property type="molecule type" value="Genomic_DNA"/>
</dbReference>
<dbReference type="InterPro" id="IPR032710">
    <property type="entry name" value="NTF2-like_dom_sf"/>
</dbReference>
<dbReference type="CDD" id="cd00531">
    <property type="entry name" value="NTF2_like"/>
    <property type="match status" value="1"/>
</dbReference>
<dbReference type="InterPro" id="IPR037401">
    <property type="entry name" value="SnoaL-like"/>
</dbReference>
<proteinExistence type="predicted"/>
<evidence type="ECO:0000313" key="2">
    <source>
        <dbReference type="EMBL" id="MBF4163282.1"/>
    </source>
</evidence>
<feature type="domain" description="SnoaL-like" evidence="1">
    <location>
        <begin position="6"/>
        <end position="129"/>
    </location>
</feature>
<sequence>MALSSDDIVEIIDLHTRYNTAIDAGDGHAWAATFVEDGAFVRGDDTVAGRAALADFVHAREAAGQRAGVHGRRHWNAAIAPVATTQGAESTCDLALTGRDAENRAVVMAAGGYADELVRVEGTWLFSRRVLTLADM</sequence>
<reference evidence="2" key="1">
    <citation type="submission" date="2020-11" db="EMBL/GenBank/DDBJ databases">
        <title>Nocardioides sp. CBS4Y-1, whole genome shotgun sequence.</title>
        <authorList>
            <person name="Tuo L."/>
        </authorList>
    </citation>
    <scope>NUCLEOTIDE SEQUENCE</scope>
    <source>
        <strain evidence="2">CBS4Y-1</strain>
    </source>
</reference>
<evidence type="ECO:0000259" key="1">
    <source>
        <dbReference type="Pfam" id="PF13577"/>
    </source>
</evidence>
<dbReference type="SUPFAM" id="SSF54427">
    <property type="entry name" value="NTF2-like"/>
    <property type="match status" value="1"/>
</dbReference>
<dbReference type="AlphaFoldDB" id="A0A930Y8M9"/>